<dbReference type="AlphaFoldDB" id="A0A9X3I292"/>
<proteinExistence type="predicted"/>
<dbReference type="EMBL" id="JAPJDA010000017">
    <property type="protein sequence ID" value="MCX2838732.1"/>
    <property type="molecule type" value="Genomic_DNA"/>
</dbReference>
<reference evidence="3" key="1">
    <citation type="submission" date="2022-11" db="EMBL/GenBank/DDBJ databases">
        <title>Salinimicrobium profundisediminis sp. nov., isolated from deep-sea sediment of the Mariana Trench.</title>
        <authorList>
            <person name="Fu H."/>
        </authorList>
    </citation>
    <scope>NUCLEOTIDE SEQUENCE</scope>
    <source>
        <strain evidence="3">MT39</strain>
    </source>
</reference>
<evidence type="ECO:0000313" key="3">
    <source>
        <dbReference type="EMBL" id="MCX2838732.1"/>
    </source>
</evidence>
<dbReference type="RefSeq" id="WP_266070028.1">
    <property type="nucleotide sequence ID" value="NZ_JAPJDA010000017.1"/>
</dbReference>
<dbReference type="InterPro" id="IPR026444">
    <property type="entry name" value="Secre_tail"/>
</dbReference>
<dbReference type="InterPro" id="IPR045474">
    <property type="entry name" value="GEVED"/>
</dbReference>
<organism evidence="3 4">
    <name type="scientific">Salinimicrobium profundisediminis</name>
    <dbReference type="NCBI Taxonomy" id="2994553"/>
    <lineage>
        <taxon>Bacteria</taxon>
        <taxon>Pseudomonadati</taxon>
        <taxon>Bacteroidota</taxon>
        <taxon>Flavobacteriia</taxon>
        <taxon>Flavobacteriales</taxon>
        <taxon>Flavobacteriaceae</taxon>
        <taxon>Salinimicrobium</taxon>
    </lineage>
</organism>
<evidence type="ECO:0000313" key="4">
    <source>
        <dbReference type="Proteomes" id="UP001148482"/>
    </source>
</evidence>
<gene>
    <name evidence="3" type="ORF">OQ279_11295</name>
</gene>
<dbReference type="InterPro" id="IPR013783">
    <property type="entry name" value="Ig-like_fold"/>
</dbReference>
<keyword evidence="1" id="KW-0732">Signal</keyword>
<accession>A0A9X3I292</accession>
<dbReference type="Gene3D" id="2.60.40.10">
    <property type="entry name" value="Immunoglobulins"/>
    <property type="match status" value="1"/>
</dbReference>
<keyword evidence="4" id="KW-1185">Reference proteome</keyword>
<dbReference type="NCBIfam" id="TIGR04183">
    <property type="entry name" value="Por_Secre_tail"/>
    <property type="match status" value="1"/>
</dbReference>
<dbReference type="Pfam" id="PF20009">
    <property type="entry name" value="GEVED"/>
    <property type="match status" value="1"/>
</dbReference>
<comment type="caution">
    <text evidence="3">The sequence shown here is derived from an EMBL/GenBank/DDBJ whole genome shotgun (WGS) entry which is preliminary data.</text>
</comment>
<name>A0A9X3I292_9FLAO</name>
<evidence type="ECO:0000259" key="2">
    <source>
        <dbReference type="Pfam" id="PF20009"/>
    </source>
</evidence>
<feature type="domain" description="GEVED" evidence="2">
    <location>
        <begin position="820"/>
        <end position="900"/>
    </location>
</feature>
<sequence>MLKNYFFLFLVLFLGFHVSAQEKELLGPISQGVAKPSFSAPLSAKELIPAISERKEVNPKNRTANRVVPGKGYPKGADAALQEKKGTIPVKQAILSFDAANLFHTPTDPTGAAGPNHYVNAYNSGFSVFDKQGNVLLPPTDIASLGGEFSGERLGDPIVLYDQFADRFIITQFAGCPYNPTQGCPNKVDPTNALLVAISRGPDPVNDGWYTYRFATGTFPDYPKFFVWSDGYYVTTNQDLDDPAISEVVFVLEREKMIRGEAARHVGFPLPGVRNNGFYSPAAFNATGSEPPPPGNMPVIYFQDDSWMGINVDHLKIWLVNVDWNNIGNSTIREAQEITPSEGLTPFKSTFDGGGFSNLSQPFNKPELDALQGALMYPTSFRRFATHNSVVFNFVVDVDPGIAEHAGIRWYELRQYGENQAWEIYQEGTYAPDDSDRWCGSMNIDKHGNIGMGFTLVNDSPESPILPTLKFTGRYFNDPLNKMTLQEVTLVESTSASESNRYGDYAHTSIDPVDNETFWYNAEYFQPGSRLNRVGVFKLAPQFAKDVGITAITSPVSSSLTASEDLTVTIRNFGTEAQSNFPVIFQVNDDEVVTETFSGTIPSTEQAEFTFSEKIDFSTSGETYDLFVSTALEGDMNPENDSLKVEITNLPPNDIGVTQIVHPETGSNLATENITVVIENFGGEAQTGFEVGYTVNGGTPVTEIVSETLEVDSQLTYSFNNPYDFSANGRYTIVASTFLENDSDTANDATVETIAQLDCIPQGSSCAFGDGINSFYLEEIVNENIYCDDGYNNFLGISTRLDITREVHQVGVVSNSSNEFSMWIDFNDNAVFEPEEQLVRSGDITSSSAPTVFEFSLPENATLGEHILRARAGDVSPGYDGNLNDPCNVMQYGTTEDYTVVLVDGIKESEIQQGDFVITSSEEDMFSLNFTTPYQRPLWVTVHDMLGQKLVEAMVKKGATAYSYSLDMSYAASGVYLVRMGTRDEGKVKRIIVQ</sequence>
<protein>
    <submittedName>
        <fullName evidence="3">T9SS type A sorting domain-containing protein</fullName>
    </submittedName>
</protein>
<dbReference type="Proteomes" id="UP001148482">
    <property type="component" value="Unassembled WGS sequence"/>
</dbReference>
<evidence type="ECO:0000256" key="1">
    <source>
        <dbReference type="ARBA" id="ARBA00022729"/>
    </source>
</evidence>